<sequence>MTIAFVHNNKAFLPGLEAYSRFFSRYNITCEVVDKNELGLIHRHVEWWIMGVDLSKPKEGIYKIHEYSSSSVPPWRRWKNWWKSFFSAQPDFRLFLNEYVKKVINLHDHIPFGYRDIGVPEEWLQADPFLHEREYDFVYTGDISPVRQPQQLLNCFSTGSLKDKTLLLISKDYEELQATYRDYKNIVFMGPLPYSSMDTYILKARFGINYVPDKEPFNQQTAARFLEYAALGLPIVTTRYAWVERFQQQYGGHFFYLEPNLSNFTWEQVNNHSYSKPDVENFTWERQIRRSGVLEFLTSKFPELEF</sequence>
<dbReference type="SUPFAM" id="SSF53756">
    <property type="entry name" value="UDP-Glycosyltransferase/glycogen phosphorylase"/>
    <property type="match status" value="1"/>
</dbReference>
<dbReference type="AlphaFoldDB" id="A0A1V9F011"/>
<organism evidence="1 2">
    <name type="scientific">Niastella yeongjuensis</name>
    <dbReference type="NCBI Taxonomy" id="354355"/>
    <lineage>
        <taxon>Bacteria</taxon>
        <taxon>Pseudomonadati</taxon>
        <taxon>Bacteroidota</taxon>
        <taxon>Chitinophagia</taxon>
        <taxon>Chitinophagales</taxon>
        <taxon>Chitinophagaceae</taxon>
        <taxon>Niastella</taxon>
    </lineage>
</organism>
<name>A0A1V9F011_9BACT</name>
<accession>A0A1V9F011</accession>
<dbReference type="Proteomes" id="UP000192610">
    <property type="component" value="Unassembled WGS sequence"/>
</dbReference>
<dbReference type="EMBL" id="LVXG01000010">
    <property type="protein sequence ID" value="OQP51733.1"/>
    <property type="molecule type" value="Genomic_DNA"/>
</dbReference>
<dbReference type="Gene3D" id="3.40.50.2000">
    <property type="entry name" value="Glycogen Phosphorylase B"/>
    <property type="match status" value="1"/>
</dbReference>
<gene>
    <name evidence="1" type="ORF">A4H97_26335</name>
</gene>
<dbReference type="RefSeq" id="WP_081198325.1">
    <property type="nucleotide sequence ID" value="NZ_FOCZ01000026.1"/>
</dbReference>
<keyword evidence="2" id="KW-1185">Reference proteome</keyword>
<evidence type="ECO:0000313" key="2">
    <source>
        <dbReference type="Proteomes" id="UP000192610"/>
    </source>
</evidence>
<evidence type="ECO:0008006" key="3">
    <source>
        <dbReference type="Google" id="ProtNLM"/>
    </source>
</evidence>
<evidence type="ECO:0000313" key="1">
    <source>
        <dbReference type="EMBL" id="OQP51733.1"/>
    </source>
</evidence>
<proteinExistence type="predicted"/>
<protein>
    <recommendedName>
        <fullName evidence="3">Glycosyltransferase</fullName>
    </recommendedName>
</protein>
<reference evidence="2" key="1">
    <citation type="submission" date="2016-04" db="EMBL/GenBank/DDBJ databases">
        <authorList>
            <person name="Chen L."/>
            <person name="Zhuang W."/>
            <person name="Wang G."/>
        </authorList>
    </citation>
    <scope>NUCLEOTIDE SEQUENCE [LARGE SCALE GENOMIC DNA]</scope>
    <source>
        <strain evidence="2">17621</strain>
    </source>
</reference>
<comment type="caution">
    <text evidence="1">The sequence shown here is derived from an EMBL/GenBank/DDBJ whole genome shotgun (WGS) entry which is preliminary data.</text>
</comment>
<dbReference type="OrthoDB" id="9813214at2"/>
<dbReference type="STRING" id="354355.SAMN05660816_06846"/>